<evidence type="ECO:0000313" key="1">
    <source>
        <dbReference type="EMBL" id="UIW13294.1"/>
    </source>
</evidence>
<organism evidence="1 2">
    <name type="scientific">Arthrobacter phage Crewmate</name>
    <dbReference type="NCBI Taxonomy" id="2832317"/>
    <lineage>
        <taxon>Viruses</taxon>
        <taxon>Duplodnaviria</taxon>
        <taxon>Heunggongvirae</taxon>
        <taxon>Uroviricota</taxon>
        <taxon>Caudoviricetes</taxon>
        <taxon>Casidaviridae</taxon>
        <taxon>Manhattanvirus</taxon>
        <taxon>Manhattanvirus crewmate</taxon>
    </lineage>
</organism>
<name>A0AA49B373_9CAUD</name>
<dbReference type="GeneID" id="77954687"/>
<protein>
    <submittedName>
        <fullName evidence="1">Uncharacterized protein</fullName>
    </submittedName>
</protein>
<reference evidence="1" key="1">
    <citation type="submission" date="2021-11" db="EMBL/GenBank/DDBJ databases">
        <authorList>
            <person name="Furlong K.P."/>
            <person name="Ghanmi N."/>
            <person name="Islam M.S."/>
            <person name="Jung D."/>
            <person name="Madani M.T."/>
            <person name="Petrova A."/>
            <person name="Ristovski M."/>
            <person name="Salikini A."/>
            <person name="Uppal M."/>
            <person name="Tran A."/>
            <person name="Tremblay V."/>
            <person name="Williams E."/>
            <person name="Giles L."/>
            <person name="McCarthy L."/>
            <person name="Wheaton K.A."/>
            <person name="Chan K."/>
            <person name="Rudner A.D."/>
            <person name="Beyer A.R."/>
            <person name="Chong R.A."/>
            <person name="Edgington N.P."/>
            <person name="Freise A.C."/>
            <person name="Garcia Costas A.M."/>
            <person name="Gibb B.P."/>
            <person name="Klyczek K.K."/>
            <person name="Swerdlow S.J."/>
            <person name="Garlena R.A."/>
            <person name="Russell D.A."/>
            <person name="Jacobs-Sera D."/>
            <person name="Hatfull G.F."/>
        </authorList>
    </citation>
    <scope>NUCLEOTIDE SEQUENCE</scope>
</reference>
<dbReference type="RefSeq" id="YP_010678293.1">
    <property type="nucleotide sequence ID" value="NC_071033.1"/>
</dbReference>
<accession>A0AA49B373</accession>
<dbReference type="KEGG" id="vg:77954687"/>
<dbReference type="Proteomes" id="UP001200761">
    <property type="component" value="Segment"/>
</dbReference>
<gene>
    <name evidence="1" type="primary">42</name>
    <name evidence="1" type="ORF">SEA_CREWMATE_42</name>
</gene>
<evidence type="ECO:0000313" key="2">
    <source>
        <dbReference type="Proteomes" id="UP001200761"/>
    </source>
</evidence>
<sequence>MHEAAPLGRPVDDERPAEEREGTYILLPVLGEPDVWVAVFSDGSYSRWIPSASAR</sequence>
<proteinExistence type="predicted"/>
<keyword evidence="2" id="KW-1185">Reference proteome</keyword>
<dbReference type="EMBL" id="OL549189">
    <property type="protein sequence ID" value="UIW13294.1"/>
    <property type="molecule type" value="Genomic_DNA"/>
</dbReference>